<dbReference type="PROSITE" id="PS50987">
    <property type="entry name" value="HTH_ARSR_2"/>
    <property type="match status" value="1"/>
</dbReference>
<dbReference type="InterPro" id="IPR011991">
    <property type="entry name" value="ArsR-like_HTH"/>
</dbReference>
<dbReference type="InterPro" id="IPR036388">
    <property type="entry name" value="WH-like_DNA-bd_sf"/>
</dbReference>
<dbReference type="PANTHER" id="PTHR43132">
    <property type="entry name" value="ARSENICAL RESISTANCE OPERON REPRESSOR ARSR-RELATED"/>
    <property type="match status" value="1"/>
</dbReference>
<dbReference type="NCBIfam" id="NF033788">
    <property type="entry name" value="HTH_metalloreg"/>
    <property type="match status" value="1"/>
</dbReference>
<dbReference type="EMBL" id="WTUW01000002">
    <property type="protein sequence ID" value="MZR31121.1"/>
    <property type="molecule type" value="Genomic_DNA"/>
</dbReference>
<reference evidence="5 6" key="1">
    <citation type="submission" date="2019-12" db="EMBL/GenBank/DDBJ databases">
        <title>Snethiella sp. nov. sp. isolated from sea sand.</title>
        <authorList>
            <person name="Kim J."/>
            <person name="Jeong S.E."/>
            <person name="Jung H.S."/>
            <person name="Jeon C.O."/>
        </authorList>
    </citation>
    <scope>NUCLEOTIDE SEQUENCE [LARGE SCALE GENOMIC DNA]</scope>
    <source>
        <strain evidence="5 6">DP05</strain>
    </source>
</reference>
<evidence type="ECO:0000256" key="1">
    <source>
        <dbReference type="ARBA" id="ARBA00023015"/>
    </source>
</evidence>
<gene>
    <name evidence="5" type="ORF">GQE98_10800</name>
</gene>
<evidence type="ECO:0000313" key="6">
    <source>
        <dbReference type="Proteomes" id="UP000476030"/>
    </source>
</evidence>
<dbReference type="RefSeq" id="WP_161315648.1">
    <property type="nucleotide sequence ID" value="NZ_WTUW01000002.1"/>
</dbReference>
<dbReference type="Proteomes" id="UP000476030">
    <property type="component" value="Unassembled WGS sequence"/>
</dbReference>
<comment type="caution">
    <text evidence="5">The sequence shown here is derived from an EMBL/GenBank/DDBJ whole genome shotgun (WGS) entry which is preliminary data.</text>
</comment>
<dbReference type="InterPro" id="IPR036390">
    <property type="entry name" value="WH_DNA-bd_sf"/>
</dbReference>
<dbReference type="GO" id="GO:0003700">
    <property type="term" value="F:DNA-binding transcription factor activity"/>
    <property type="evidence" value="ECO:0007669"/>
    <property type="project" value="InterPro"/>
</dbReference>
<dbReference type="AlphaFoldDB" id="A0A6L8W7M3"/>
<keyword evidence="3" id="KW-0804">Transcription</keyword>
<keyword evidence="1" id="KW-0805">Transcription regulation</keyword>
<dbReference type="SUPFAM" id="SSF46785">
    <property type="entry name" value="Winged helix' DNA-binding domain"/>
    <property type="match status" value="1"/>
</dbReference>
<evidence type="ECO:0000259" key="4">
    <source>
        <dbReference type="PROSITE" id="PS50987"/>
    </source>
</evidence>
<organism evidence="5 6">
    <name type="scientific">Sneathiella litorea</name>
    <dbReference type="NCBI Taxonomy" id="2606216"/>
    <lineage>
        <taxon>Bacteria</taxon>
        <taxon>Pseudomonadati</taxon>
        <taxon>Pseudomonadota</taxon>
        <taxon>Alphaproteobacteria</taxon>
        <taxon>Sneathiellales</taxon>
        <taxon>Sneathiellaceae</taxon>
        <taxon>Sneathiella</taxon>
    </lineage>
</organism>
<dbReference type="InterPro" id="IPR001845">
    <property type="entry name" value="HTH_ArsR_DNA-bd_dom"/>
</dbReference>
<dbReference type="GO" id="GO:0003677">
    <property type="term" value="F:DNA binding"/>
    <property type="evidence" value="ECO:0007669"/>
    <property type="project" value="UniProtKB-KW"/>
</dbReference>
<proteinExistence type="predicted"/>
<keyword evidence="2" id="KW-0238">DNA-binding</keyword>
<dbReference type="CDD" id="cd00090">
    <property type="entry name" value="HTH_ARSR"/>
    <property type="match status" value="1"/>
</dbReference>
<evidence type="ECO:0000256" key="3">
    <source>
        <dbReference type="ARBA" id="ARBA00023163"/>
    </source>
</evidence>
<protein>
    <submittedName>
        <fullName evidence="5">Metalloregulator ArsR/SmtB family transcription factor</fullName>
    </submittedName>
</protein>
<dbReference type="Gene3D" id="1.10.10.10">
    <property type="entry name" value="Winged helix-like DNA-binding domain superfamily/Winged helix DNA-binding domain"/>
    <property type="match status" value="1"/>
</dbReference>
<evidence type="ECO:0000256" key="2">
    <source>
        <dbReference type="ARBA" id="ARBA00023125"/>
    </source>
</evidence>
<sequence length="94" mass="10519">MKHSAARASNLMKALSSETRLLLLCRMSEGEVSVKELAEILEMRPSSVSQQLALLRKDGLVKTRRDGQLIYYSLDGDEAKQVISVLYALFCQTD</sequence>
<dbReference type="InterPro" id="IPR051011">
    <property type="entry name" value="Metal_resp_trans_reg"/>
</dbReference>
<dbReference type="PANTHER" id="PTHR43132:SF8">
    <property type="entry name" value="HTH-TYPE TRANSCRIPTIONAL REGULATOR KMTR"/>
    <property type="match status" value="1"/>
</dbReference>
<dbReference type="PRINTS" id="PR00778">
    <property type="entry name" value="HTHARSR"/>
</dbReference>
<feature type="domain" description="HTH arsR-type" evidence="4">
    <location>
        <begin position="1"/>
        <end position="94"/>
    </location>
</feature>
<evidence type="ECO:0000313" key="5">
    <source>
        <dbReference type="EMBL" id="MZR31121.1"/>
    </source>
</evidence>
<accession>A0A6L8W7M3</accession>
<dbReference type="Pfam" id="PF01022">
    <property type="entry name" value="HTH_5"/>
    <property type="match status" value="1"/>
</dbReference>
<name>A0A6L8W7M3_9PROT</name>
<dbReference type="SMART" id="SM00418">
    <property type="entry name" value="HTH_ARSR"/>
    <property type="match status" value="1"/>
</dbReference>
<keyword evidence="6" id="KW-1185">Reference proteome</keyword>